<dbReference type="EMBL" id="CP039139">
    <property type="protein sequence ID" value="QCQ74094.1"/>
    <property type="molecule type" value="Genomic_DNA"/>
</dbReference>
<evidence type="ECO:0000313" key="6">
    <source>
        <dbReference type="Proteomes" id="UP000299011"/>
    </source>
</evidence>
<evidence type="ECO:0000313" key="2">
    <source>
        <dbReference type="EMBL" id="ELZ99971.1"/>
    </source>
</evidence>
<keyword evidence="4" id="KW-1185">Reference proteome</keyword>
<sequence>MSQPEQATTGEDSEMLYEEYVLGVRIVEYTAPDTGERRYRFHAPEHEGIEFDDPELATLYADVYFDVNGFVEAGTGERGVPPEVIQAGRDTLAAYFLTQPYTDINWVASFYGKKRARIERYIAAVRRRAQEIRDGVEELERDGQSVTESR</sequence>
<dbReference type="Proteomes" id="UP000299011">
    <property type="component" value="Chromosome"/>
</dbReference>
<reference evidence="2 4" key="1">
    <citation type="journal article" date="2014" name="PLoS Genet.">
        <title>Phylogenetically driven sequencing of extremely halophilic archaea reveals strategies for static and dynamic osmo-response.</title>
        <authorList>
            <person name="Becker E.A."/>
            <person name="Seitzer P.M."/>
            <person name="Tritt A."/>
            <person name="Larsen D."/>
            <person name="Krusor M."/>
            <person name="Yao A.I."/>
            <person name="Wu D."/>
            <person name="Madern D."/>
            <person name="Eisen J.A."/>
            <person name="Darling A.E."/>
            <person name="Facciotti M.T."/>
        </authorList>
    </citation>
    <scope>NUCLEOTIDE SEQUENCE [LARGE SCALE GENOMIC DNA]</scope>
    <source>
        <strain evidence="2">ATCC 33500</strain>
        <strain evidence="4">ATCC 33500 / DSM 1411 / JCM 8866 / NBRC 14739 / NCIMB 2177 / R-4</strain>
    </source>
</reference>
<dbReference type="PATRIC" id="fig|523841.21.peg.2338"/>
<dbReference type="PaxDb" id="523841-HFX_1957"/>
<organism evidence="2 4">
    <name type="scientific">Haloferax mediterranei (strain ATCC 33500 / DSM 1411 / JCM 8866 / NBRC 14739 / NCIMB 2177 / R-4)</name>
    <name type="common">Halobacterium mediterranei</name>
    <dbReference type="NCBI Taxonomy" id="523841"/>
    <lineage>
        <taxon>Archaea</taxon>
        <taxon>Methanobacteriati</taxon>
        <taxon>Methanobacteriota</taxon>
        <taxon>Stenosarchaea group</taxon>
        <taxon>Halobacteria</taxon>
        <taxon>Halobacteriales</taxon>
        <taxon>Haloferacaceae</taxon>
        <taxon>Haloferax</taxon>
    </lineage>
</organism>
<gene>
    <name evidence="1" type="ORF">BM92_10505</name>
    <name evidence="2" type="ORF">C439_11568</name>
    <name evidence="3" type="ORF">E6P09_01910</name>
</gene>
<evidence type="ECO:0000313" key="1">
    <source>
        <dbReference type="EMBL" id="AHZ23041.1"/>
    </source>
</evidence>
<dbReference type="EMBL" id="CP007551">
    <property type="protein sequence ID" value="AHZ23041.1"/>
    <property type="molecule type" value="Genomic_DNA"/>
</dbReference>
<dbReference type="AlphaFoldDB" id="M0IT01"/>
<dbReference type="GeneID" id="40155133"/>
<dbReference type="EMBL" id="AOLO01000009">
    <property type="protein sequence ID" value="ELZ99971.1"/>
    <property type="molecule type" value="Genomic_DNA"/>
</dbReference>
<name>M0IT01_HALMT</name>
<dbReference type="RefSeq" id="WP_004059296.1">
    <property type="nucleotide sequence ID" value="NC_017941.2"/>
</dbReference>
<evidence type="ECO:0000313" key="3">
    <source>
        <dbReference type="EMBL" id="QCQ74094.1"/>
    </source>
</evidence>
<dbReference type="Proteomes" id="UP000027075">
    <property type="component" value="Chromosome"/>
</dbReference>
<evidence type="ECO:0000313" key="4">
    <source>
        <dbReference type="Proteomes" id="UP000011603"/>
    </source>
</evidence>
<reference evidence="3 6" key="3">
    <citation type="submission" date="2019-04" db="EMBL/GenBank/DDBJ databases">
        <title>Methylomes of two halophilic Archaea, Haloarcula marismortui and Haloferax mediterranei.</title>
        <authorList>
            <person name="DasSarma S."/>
            <person name="DasSarma P."/>
            <person name="DasSarma S."/>
            <person name="Fomenkov A."/>
            <person name="Vincze T."/>
            <person name="Anton B.P."/>
            <person name="Roberts R.J."/>
        </authorList>
    </citation>
    <scope>NUCLEOTIDE SEQUENCE [LARGE SCALE GENOMIC DNA]</scope>
    <source>
        <strain evidence="3">ATCC 33500</strain>
        <strain evidence="6">ATCC 33500 / DSM 1411 / JCM 8866 / NBRC 14739 / NCIMB 2177 / R-4</strain>
    </source>
</reference>
<proteinExistence type="predicted"/>
<protein>
    <submittedName>
        <fullName evidence="2">Uncharacterized protein</fullName>
    </submittedName>
</protein>
<evidence type="ECO:0000313" key="5">
    <source>
        <dbReference type="Proteomes" id="UP000027075"/>
    </source>
</evidence>
<accession>M0IT01</accession>
<dbReference type="Proteomes" id="UP000011603">
    <property type="component" value="Unassembled WGS sequence"/>
</dbReference>
<reference evidence="1 5" key="2">
    <citation type="submission" date="2014-04" db="EMBL/GenBank/DDBJ databases">
        <title>Transcriptional profiles of Haloferax mediterranei on the basis of nitrogen availability.</title>
        <authorList>
            <person name="Bautista V."/>
        </authorList>
    </citation>
    <scope>NUCLEOTIDE SEQUENCE [LARGE SCALE GENOMIC DNA]</scope>
    <source>
        <strain evidence="1">ATCC 33500</strain>
        <strain evidence="5">ATCC 33500 / DSM 1411 / JCM 8866 / NBRC 14739 / NCIMB 2177 / R-4</strain>
    </source>
</reference>
<dbReference type="OrthoDB" id="303910at2157"/>